<keyword evidence="2" id="KW-1185">Reference proteome</keyword>
<evidence type="ECO:0000313" key="2">
    <source>
        <dbReference type="Proteomes" id="UP000464178"/>
    </source>
</evidence>
<evidence type="ECO:0000313" key="1">
    <source>
        <dbReference type="EMBL" id="VTR95125.1"/>
    </source>
</evidence>
<gene>
    <name evidence="1" type="ORF">SOIL9_25890</name>
</gene>
<organism evidence="1 2">
    <name type="scientific">Gemmata massiliana</name>
    <dbReference type="NCBI Taxonomy" id="1210884"/>
    <lineage>
        <taxon>Bacteria</taxon>
        <taxon>Pseudomonadati</taxon>
        <taxon>Planctomycetota</taxon>
        <taxon>Planctomycetia</taxon>
        <taxon>Gemmatales</taxon>
        <taxon>Gemmataceae</taxon>
        <taxon>Gemmata</taxon>
    </lineage>
</organism>
<sequence>MTKKLAEGFEETERSLTRRVFTTTDQFWIVTLEGNAVCVHFGGIRPDWNESLGQKRSKLYRDRNRAVAAYHRAIAGKLEEGYVEQYAREVLIPENSGKPGTKGAR</sequence>
<reference evidence="1 2" key="1">
    <citation type="submission" date="2019-05" db="EMBL/GenBank/DDBJ databases">
        <authorList>
            <consortium name="Science for Life Laboratories"/>
        </authorList>
    </citation>
    <scope>NUCLEOTIDE SEQUENCE [LARGE SCALE GENOMIC DNA]</scope>
    <source>
        <strain evidence="1">Soil9</strain>
    </source>
</reference>
<evidence type="ECO:0008006" key="3">
    <source>
        <dbReference type="Google" id="ProtNLM"/>
    </source>
</evidence>
<dbReference type="Gene3D" id="2.20.140.10">
    <property type="entry name" value="WGR domain"/>
    <property type="match status" value="1"/>
</dbReference>
<accession>A0A6P2D3Y6</accession>
<dbReference type="Proteomes" id="UP000464178">
    <property type="component" value="Chromosome"/>
</dbReference>
<dbReference type="KEGG" id="gms:SOIL9_25890"/>
<dbReference type="RefSeq" id="WP_162669579.1">
    <property type="nucleotide sequence ID" value="NZ_LR593886.1"/>
</dbReference>
<name>A0A6P2D3Y6_9BACT</name>
<protein>
    <recommendedName>
        <fullName evidence="3">WGR domain-containing protein</fullName>
    </recommendedName>
</protein>
<dbReference type="EMBL" id="LR593886">
    <property type="protein sequence ID" value="VTR95125.1"/>
    <property type="molecule type" value="Genomic_DNA"/>
</dbReference>
<dbReference type="AlphaFoldDB" id="A0A6P2D3Y6"/>
<proteinExistence type="predicted"/>